<proteinExistence type="predicted"/>
<feature type="domain" description="Alanyl-transfer RNA synthetases family profile" evidence="1">
    <location>
        <begin position="6"/>
        <end position="120"/>
    </location>
</feature>
<dbReference type="InterPro" id="IPR050058">
    <property type="entry name" value="Ala-tRNA_ligase"/>
</dbReference>
<dbReference type="Proteomes" id="UP000248627">
    <property type="component" value="Unassembled WGS sequence"/>
</dbReference>
<dbReference type="Gene3D" id="3.30.980.10">
    <property type="entry name" value="Threonyl-trna Synthetase, Chain A, domain 2"/>
    <property type="match status" value="1"/>
</dbReference>
<keyword evidence="3" id="KW-1185">Reference proteome</keyword>
<sequence length="180" mass="19335">MSNPGLDFAWHGGLSESTRSEIKEVANLAIRRDLPRRRLLPTLGSGPADGALACSAETYDKTVRVVEIGGERSRELCGGTHVAHSAQIRSLALTGDSSVGAGQRRIEAITGIEAFRYLARERDLVGQLAAQLKARPEELPDRVATLLSRMKPLTDDAQRAHAFLLLTELALTIAALAAVD</sequence>
<dbReference type="RefSeq" id="WP_111244014.1">
    <property type="nucleotide sequence ID" value="NZ_POTX01000094.1"/>
</dbReference>
<dbReference type="InterPro" id="IPR012947">
    <property type="entry name" value="tRNA_SAD"/>
</dbReference>
<dbReference type="GO" id="GO:0004813">
    <property type="term" value="F:alanine-tRNA ligase activity"/>
    <property type="evidence" value="ECO:0007669"/>
    <property type="project" value="InterPro"/>
</dbReference>
<dbReference type="InterPro" id="IPR018165">
    <property type="entry name" value="Ala-tRNA-synth_IIc_core"/>
</dbReference>
<accession>A0A2W2CC19</accession>
<dbReference type="PROSITE" id="PS50860">
    <property type="entry name" value="AA_TRNA_LIGASE_II_ALA"/>
    <property type="match status" value="1"/>
</dbReference>
<protein>
    <recommendedName>
        <fullName evidence="1">Alanyl-transfer RNA synthetases family profile domain-containing protein</fullName>
    </recommendedName>
</protein>
<evidence type="ECO:0000313" key="2">
    <source>
        <dbReference type="EMBL" id="PZF95260.1"/>
    </source>
</evidence>
<dbReference type="Pfam" id="PF07973">
    <property type="entry name" value="tRNA_SAD"/>
    <property type="match status" value="1"/>
</dbReference>
<dbReference type="Gene3D" id="6.10.250.550">
    <property type="match status" value="1"/>
</dbReference>
<name>A0A2W2CC19_9ACTN</name>
<dbReference type="GO" id="GO:0005524">
    <property type="term" value="F:ATP binding"/>
    <property type="evidence" value="ECO:0007669"/>
    <property type="project" value="InterPro"/>
</dbReference>
<gene>
    <name evidence="2" type="ORF">C1I93_15590</name>
</gene>
<dbReference type="OrthoDB" id="9803884at2"/>
<dbReference type="SMART" id="SM00863">
    <property type="entry name" value="tRNA_SAD"/>
    <property type="match status" value="1"/>
</dbReference>
<evidence type="ECO:0000259" key="1">
    <source>
        <dbReference type="PROSITE" id="PS50860"/>
    </source>
</evidence>
<dbReference type="EMBL" id="POTX01000094">
    <property type="protein sequence ID" value="PZF95260.1"/>
    <property type="molecule type" value="Genomic_DNA"/>
</dbReference>
<dbReference type="SUPFAM" id="SSF55186">
    <property type="entry name" value="ThrRS/AlaRS common domain"/>
    <property type="match status" value="1"/>
</dbReference>
<dbReference type="GO" id="GO:0002161">
    <property type="term" value="F:aminoacyl-tRNA deacylase activity"/>
    <property type="evidence" value="ECO:0007669"/>
    <property type="project" value="TreeGrafter"/>
</dbReference>
<dbReference type="GO" id="GO:0006419">
    <property type="term" value="P:alanyl-tRNA aminoacylation"/>
    <property type="evidence" value="ECO:0007669"/>
    <property type="project" value="InterPro"/>
</dbReference>
<dbReference type="Gene3D" id="3.30.54.20">
    <property type="match status" value="1"/>
</dbReference>
<organism evidence="2 3">
    <name type="scientific">Micromonospora endophytica</name>
    <dbReference type="NCBI Taxonomy" id="515350"/>
    <lineage>
        <taxon>Bacteria</taxon>
        <taxon>Bacillati</taxon>
        <taxon>Actinomycetota</taxon>
        <taxon>Actinomycetes</taxon>
        <taxon>Micromonosporales</taxon>
        <taxon>Micromonosporaceae</taxon>
        <taxon>Micromonospora</taxon>
    </lineage>
</organism>
<dbReference type="PANTHER" id="PTHR11777">
    <property type="entry name" value="ALANYL-TRNA SYNTHETASE"/>
    <property type="match status" value="1"/>
</dbReference>
<dbReference type="GO" id="GO:0005829">
    <property type="term" value="C:cytosol"/>
    <property type="evidence" value="ECO:0007669"/>
    <property type="project" value="TreeGrafter"/>
</dbReference>
<evidence type="ECO:0000313" key="3">
    <source>
        <dbReference type="Proteomes" id="UP000248627"/>
    </source>
</evidence>
<dbReference type="PANTHER" id="PTHR11777:SF9">
    <property type="entry name" value="ALANINE--TRNA LIGASE, CYTOPLASMIC"/>
    <property type="match status" value="1"/>
</dbReference>
<reference evidence="2 3" key="1">
    <citation type="submission" date="2018-01" db="EMBL/GenBank/DDBJ databases">
        <title>Draft genome sequence of Jishengella endophytica.</title>
        <authorList>
            <person name="Sahin N."/>
            <person name="Ay H."/>
            <person name="Saygin H."/>
        </authorList>
    </citation>
    <scope>NUCLEOTIDE SEQUENCE [LARGE SCALE GENOMIC DNA]</scope>
    <source>
        <strain evidence="2 3">DSM 45430</strain>
    </source>
</reference>
<dbReference type="GO" id="GO:0003676">
    <property type="term" value="F:nucleic acid binding"/>
    <property type="evidence" value="ECO:0007669"/>
    <property type="project" value="InterPro"/>
</dbReference>
<dbReference type="InterPro" id="IPR018163">
    <property type="entry name" value="Thr/Ala-tRNA-synth_IIc_edit"/>
</dbReference>
<dbReference type="AlphaFoldDB" id="A0A2W2CC19"/>
<comment type="caution">
    <text evidence="2">The sequence shown here is derived from an EMBL/GenBank/DDBJ whole genome shotgun (WGS) entry which is preliminary data.</text>
</comment>